<evidence type="ECO:0000259" key="3">
    <source>
        <dbReference type="PROSITE" id="PS51782"/>
    </source>
</evidence>
<dbReference type="PROSITE" id="PS51782">
    <property type="entry name" value="LYSM"/>
    <property type="match status" value="1"/>
</dbReference>
<evidence type="ECO:0000256" key="1">
    <source>
        <dbReference type="SAM" id="MobiDB-lite"/>
    </source>
</evidence>
<feature type="domain" description="LysM" evidence="3">
    <location>
        <begin position="66"/>
        <end position="114"/>
    </location>
</feature>
<dbReference type="InterPro" id="IPR036779">
    <property type="entry name" value="LysM_dom_sf"/>
</dbReference>
<dbReference type="PROSITE" id="PS51257">
    <property type="entry name" value="PROKAR_LIPOPROTEIN"/>
    <property type="match status" value="1"/>
</dbReference>
<dbReference type="Proteomes" id="UP000199648">
    <property type="component" value="Unassembled WGS sequence"/>
</dbReference>
<dbReference type="Gene3D" id="3.10.350.10">
    <property type="entry name" value="LysM domain"/>
    <property type="match status" value="1"/>
</dbReference>
<dbReference type="RefSeq" id="WP_092998062.1">
    <property type="nucleotide sequence ID" value="NZ_FMWD01000008.1"/>
</dbReference>
<evidence type="ECO:0000313" key="5">
    <source>
        <dbReference type="Proteomes" id="UP000199648"/>
    </source>
</evidence>
<dbReference type="AlphaFoldDB" id="A0A1G5QS61"/>
<dbReference type="Pfam" id="PF01476">
    <property type="entry name" value="LysM"/>
    <property type="match status" value="1"/>
</dbReference>
<evidence type="ECO:0000256" key="2">
    <source>
        <dbReference type="SAM" id="SignalP"/>
    </source>
</evidence>
<protein>
    <submittedName>
        <fullName evidence="4">LysM domain-containing protein</fullName>
    </submittedName>
</protein>
<organism evidence="4 5">
    <name type="scientific">Thiohalomonas denitrificans</name>
    <dbReference type="NCBI Taxonomy" id="415747"/>
    <lineage>
        <taxon>Bacteria</taxon>
        <taxon>Pseudomonadati</taxon>
        <taxon>Pseudomonadota</taxon>
        <taxon>Gammaproteobacteria</taxon>
        <taxon>Thiohalomonadales</taxon>
        <taxon>Thiohalomonadaceae</taxon>
        <taxon>Thiohalomonas</taxon>
    </lineage>
</organism>
<dbReference type="SUPFAM" id="SSF54106">
    <property type="entry name" value="LysM domain"/>
    <property type="match status" value="1"/>
</dbReference>
<dbReference type="OrthoDB" id="9765158at2"/>
<feature type="region of interest" description="Disordered" evidence="1">
    <location>
        <begin position="33"/>
        <end position="56"/>
    </location>
</feature>
<dbReference type="InterPro" id="IPR018392">
    <property type="entry name" value="LysM"/>
</dbReference>
<feature type="signal peptide" evidence="2">
    <location>
        <begin position="1"/>
        <end position="24"/>
    </location>
</feature>
<reference evidence="4 5" key="1">
    <citation type="submission" date="2016-10" db="EMBL/GenBank/DDBJ databases">
        <authorList>
            <person name="de Groot N.N."/>
        </authorList>
    </citation>
    <scope>NUCLEOTIDE SEQUENCE [LARGE SCALE GENOMIC DNA]</scope>
    <source>
        <strain evidence="4 5">HLD2</strain>
    </source>
</reference>
<proteinExistence type="predicted"/>
<evidence type="ECO:0000313" key="4">
    <source>
        <dbReference type="EMBL" id="SCZ64506.1"/>
    </source>
</evidence>
<sequence>MDNPTIRLLLPLAVAALLYGCASAPSEIPAAAAVETEPKAEPKAEPEPAVRAKKPEPIALKPDYPELYVVKKGDTLWDISGRFLRDPWHWPELWQHNPDIENPHLIYPGDVLRLVYVDGRPTLEVQRADPRLPTERLSPRIRSEELDRAIATIPLDNIRPFLQRPQILDEEELEAAPYIVAAADEHLIAATGNRVYVRGLSEPDLTTYVVVRKGQAYRNADDNELLGYEAIHVADAKIEQFGDPATLMLSKSRREALKGDRLLPGARERLSANFVPRAPQDQVDGQILAVIDGVSQIGQYQVVAINLGEREGMEAGHVLSIYQQGASVSDPVVGGRVTLPEQYAGVMMVFRPFQKMSYALVMEATRPIHVLDRVTNP</sequence>
<feature type="chain" id="PRO_5011585398" evidence="2">
    <location>
        <begin position="25"/>
        <end position="377"/>
    </location>
</feature>
<feature type="compositionally biased region" description="Basic and acidic residues" evidence="1">
    <location>
        <begin position="36"/>
        <end position="56"/>
    </location>
</feature>
<dbReference type="CDD" id="cd00118">
    <property type="entry name" value="LysM"/>
    <property type="match status" value="1"/>
</dbReference>
<keyword evidence="2" id="KW-0732">Signal</keyword>
<dbReference type="SMART" id="SM00257">
    <property type="entry name" value="LysM"/>
    <property type="match status" value="1"/>
</dbReference>
<dbReference type="InterPro" id="IPR052196">
    <property type="entry name" value="Bact_Kbp"/>
</dbReference>
<accession>A0A1G5QS61</accession>
<keyword evidence="5" id="KW-1185">Reference proteome</keyword>
<gene>
    <name evidence="4" type="ORF">SAMN03097708_02642</name>
</gene>
<dbReference type="PANTHER" id="PTHR34700:SF4">
    <property type="entry name" value="PHAGE-LIKE ELEMENT PBSX PROTEIN XKDP"/>
    <property type="match status" value="1"/>
</dbReference>
<dbReference type="EMBL" id="FMWD01000008">
    <property type="protein sequence ID" value="SCZ64506.1"/>
    <property type="molecule type" value="Genomic_DNA"/>
</dbReference>
<name>A0A1G5QS61_9GAMM</name>
<dbReference type="PANTHER" id="PTHR34700">
    <property type="entry name" value="POTASSIUM BINDING PROTEIN KBP"/>
    <property type="match status" value="1"/>
</dbReference>
<dbReference type="STRING" id="415747.SAMN03097708_02642"/>